<evidence type="ECO:0000256" key="1">
    <source>
        <dbReference type="SAM" id="Phobius"/>
    </source>
</evidence>
<feature type="transmembrane region" description="Helical" evidence="1">
    <location>
        <begin position="71"/>
        <end position="90"/>
    </location>
</feature>
<accession>A0A0G0LVC1</accession>
<dbReference type="AlphaFoldDB" id="A0A0G0LVC1"/>
<dbReference type="Proteomes" id="UP000034706">
    <property type="component" value="Unassembled WGS sequence"/>
</dbReference>
<sequence>MGKIIYAVIGFIVGAILPSILIRPLTSAPKYDFVSGFTAFLFLILIILPAIVLSLVSYFIGRIENVKVRRIIVGSLILVLLVSLTFYIPAVY</sequence>
<name>A0A0G0LVC1_9BACT</name>
<evidence type="ECO:0000313" key="2">
    <source>
        <dbReference type="EMBL" id="KKQ91955.1"/>
    </source>
</evidence>
<feature type="transmembrane region" description="Helical" evidence="1">
    <location>
        <begin position="5"/>
        <end position="25"/>
    </location>
</feature>
<reference evidence="2 3" key="1">
    <citation type="journal article" date="2015" name="Nature">
        <title>rRNA introns, odd ribosomes, and small enigmatic genomes across a large radiation of phyla.</title>
        <authorList>
            <person name="Brown C.T."/>
            <person name="Hug L.A."/>
            <person name="Thomas B.C."/>
            <person name="Sharon I."/>
            <person name="Castelle C.J."/>
            <person name="Singh A."/>
            <person name="Wilkins M.J."/>
            <person name="Williams K.H."/>
            <person name="Banfield J.F."/>
        </authorList>
    </citation>
    <scope>NUCLEOTIDE SEQUENCE [LARGE SCALE GENOMIC DNA]</scope>
</reference>
<protein>
    <submittedName>
        <fullName evidence="2">Uncharacterized protein</fullName>
    </submittedName>
</protein>
<proteinExistence type="predicted"/>
<comment type="caution">
    <text evidence="2">The sequence shown here is derived from an EMBL/GenBank/DDBJ whole genome shotgun (WGS) entry which is preliminary data.</text>
</comment>
<keyword evidence="1" id="KW-1133">Transmembrane helix</keyword>
<organism evidence="2 3">
    <name type="scientific">Candidatus Azambacteria bacterium GW2011_GWA2_39_10</name>
    <dbReference type="NCBI Taxonomy" id="1618611"/>
    <lineage>
        <taxon>Bacteria</taxon>
        <taxon>Candidatus Azamiibacteriota</taxon>
    </lineage>
</organism>
<keyword evidence="1" id="KW-0472">Membrane</keyword>
<feature type="transmembrane region" description="Helical" evidence="1">
    <location>
        <begin position="37"/>
        <end position="59"/>
    </location>
</feature>
<keyword evidence="1" id="KW-0812">Transmembrane</keyword>
<dbReference type="EMBL" id="LBVT01000010">
    <property type="protein sequence ID" value="KKQ91955.1"/>
    <property type="molecule type" value="Genomic_DNA"/>
</dbReference>
<gene>
    <name evidence="2" type="ORF">UT16_C0010G0008</name>
</gene>
<evidence type="ECO:0000313" key="3">
    <source>
        <dbReference type="Proteomes" id="UP000034706"/>
    </source>
</evidence>